<dbReference type="STRING" id="1036612.A0A1L9T5U3"/>
<dbReference type="EMBL" id="KV878594">
    <property type="protein sequence ID" value="OJJ54755.1"/>
    <property type="molecule type" value="Genomic_DNA"/>
</dbReference>
<reference evidence="3" key="1">
    <citation type="journal article" date="2017" name="Genome Biol.">
        <title>Comparative genomics reveals high biological diversity and specific adaptations in the industrially and medically important fungal genus Aspergillus.</title>
        <authorList>
            <person name="de Vries R.P."/>
            <person name="Riley R."/>
            <person name="Wiebenga A."/>
            <person name="Aguilar-Osorio G."/>
            <person name="Amillis S."/>
            <person name="Uchima C.A."/>
            <person name="Anderluh G."/>
            <person name="Asadollahi M."/>
            <person name="Askin M."/>
            <person name="Barry K."/>
            <person name="Battaglia E."/>
            <person name="Bayram O."/>
            <person name="Benocci T."/>
            <person name="Braus-Stromeyer S.A."/>
            <person name="Caldana C."/>
            <person name="Canovas D."/>
            <person name="Cerqueira G.C."/>
            <person name="Chen F."/>
            <person name="Chen W."/>
            <person name="Choi C."/>
            <person name="Clum A."/>
            <person name="Dos Santos R.A."/>
            <person name="Damasio A.R."/>
            <person name="Diallinas G."/>
            <person name="Emri T."/>
            <person name="Fekete E."/>
            <person name="Flipphi M."/>
            <person name="Freyberg S."/>
            <person name="Gallo A."/>
            <person name="Gournas C."/>
            <person name="Habgood R."/>
            <person name="Hainaut M."/>
            <person name="Harispe M.L."/>
            <person name="Henrissat B."/>
            <person name="Hilden K.S."/>
            <person name="Hope R."/>
            <person name="Hossain A."/>
            <person name="Karabika E."/>
            <person name="Karaffa L."/>
            <person name="Karanyi Z."/>
            <person name="Krasevec N."/>
            <person name="Kuo A."/>
            <person name="Kusch H."/>
            <person name="LaButti K."/>
            <person name="Lagendijk E.L."/>
            <person name="Lapidus A."/>
            <person name="Levasseur A."/>
            <person name="Lindquist E."/>
            <person name="Lipzen A."/>
            <person name="Logrieco A.F."/>
            <person name="MacCabe A."/>
            <person name="Maekelae M.R."/>
            <person name="Malavazi I."/>
            <person name="Melin P."/>
            <person name="Meyer V."/>
            <person name="Mielnichuk N."/>
            <person name="Miskei M."/>
            <person name="Molnar A.P."/>
            <person name="Mule G."/>
            <person name="Ngan C.Y."/>
            <person name="Orejas M."/>
            <person name="Orosz E."/>
            <person name="Ouedraogo J.P."/>
            <person name="Overkamp K.M."/>
            <person name="Park H.-S."/>
            <person name="Perrone G."/>
            <person name="Piumi F."/>
            <person name="Punt P.J."/>
            <person name="Ram A.F."/>
            <person name="Ramon A."/>
            <person name="Rauscher S."/>
            <person name="Record E."/>
            <person name="Riano-Pachon D.M."/>
            <person name="Robert V."/>
            <person name="Roehrig J."/>
            <person name="Ruller R."/>
            <person name="Salamov A."/>
            <person name="Salih N.S."/>
            <person name="Samson R.A."/>
            <person name="Sandor E."/>
            <person name="Sanguinetti M."/>
            <person name="Schuetze T."/>
            <person name="Sepcic K."/>
            <person name="Shelest E."/>
            <person name="Sherlock G."/>
            <person name="Sophianopoulou V."/>
            <person name="Squina F.M."/>
            <person name="Sun H."/>
            <person name="Susca A."/>
            <person name="Todd R.B."/>
            <person name="Tsang A."/>
            <person name="Unkles S.E."/>
            <person name="van de Wiele N."/>
            <person name="van Rossen-Uffink D."/>
            <person name="Oliveira J.V."/>
            <person name="Vesth T.C."/>
            <person name="Visser J."/>
            <person name="Yu J.-H."/>
            <person name="Zhou M."/>
            <person name="Andersen M.R."/>
            <person name="Archer D.B."/>
            <person name="Baker S.E."/>
            <person name="Benoit I."/>
            <person name="Brakhage A.A."/>
            <person name="Braus G.H."/>
            <person name="Fischer R."/>
            <person name="Frisvad J.C."/>
            <person name="Goldman G.H."/>
            <person name="Houbraken J."/>
            <person name="Oakley B."/>
            <person name="Pocsi I."/>
            <person name="Scazzocchio C."/>
            <person name="Seiboth B."/>
            <person name="vanKuyk P.A."/>
            <person name="Wortman J."/>
            <person name="Dyer P.S."/>
            <person name="Grigoriev I.V."/>
        </authorList>
    </citation>
    <scope>NUCLEOTIDE SEQUENCE [LARGE SCALE GENOMIC DNA]</scope>
    <source>
        <strain evidence="3">CBS 593.65</strain>
    </source>
</reference>
<feature type="compositionally biased region" description="Acidic residues" evidence="1">
    <location>
        <begin position="116"/>
        <end position="126"/>
    </location>
</feature>
<evidence type="ECO:0000313" key="2">
    <source>
        <dbReference type="EMBL" id="OJJ54755.1"/>
    </source>
</evidence>
<evidence type="ECO:0000256" key="1">
    <source>
        <dbReference type="SAM" id="MobiDB-lite"/>
    </source>
</evidence>
<accession>A0A1L9T5U3</accession>
<dbReference type="AlphaFoldDB" id="A0A1L9T5U3"/>
<dbReference type="OrthoDB" id="3515175at2759"/>
<feature type="region of interest" description="Disordered" evidence="1">
    <location>
        <begin position="96"/>
        <end position="137"/>
    </location>
</feature>
<proteinExistence type="predicted"/>
<protein>
    <submittedName>
        <fullName evidence="2">Uncharacterized protein</fullName>
    </submittedName>
</protein>
<dbReference type="GeneID" id="63764015"/>
<keyword evidence="3" id="KW-1185">Reference proteome</keyword>
<name>A0A1L9T5U3_9EURO</name>
<sequence length="311" mass="35000">MPHEYTELCRMCPRSFLFAIVANVGPGGASRSLAVAYRQGDNHIKETHLERVDHFVADILALIEILSDPANRAPLEAERALAENCYWRSLGGNEAPLDPRPNVPDSAQPPYVPWKEEEEEEEEEGGEESKTLQHRPQLPWRDDALTEFPFTTTCLLLGLLGDNGNATKRSRTRWGDVQLQPLSTVFLGDCIEYGLVVLDISDLDSGVKYGITAFPVRYMADVEYEDESSGWDPVEDPPPEKEPDVVHFSSRPRELLSLHQWLSRYFHYNYLSNDPNFRRLDNMPLADPAALDCMSVSMPPVSLGAKVNCVN</sequence>
<gene>
    <name evidence="2" type="ORF">ASPSYDRAFT_49854</name>
</gene>
<evidence type="ECO:0000313" key="3">
    <source>
        <dbReference type="Proteomes" id="UP000184356"/>
    </source>
</evidence>
<dbReference type="RefSeq" id="XP_040698561.1">
    <property type="nucleotide sequence ID" value="XM_040847942.1"/>
</dbReference>
<dbReference type="VEuPathDB" id="FungiDB:ASPSYDRAFT_49854"/>
<organism evidence="2 3">
    <name type="scientific">Aspergillus sydowii CBS 593.65</name>
    <dbReference type="NCBI Taxonomy" id="1036612"/>
    <lineage>
        <taxon>Eukaryota</taxon>
        <taxon>Fungi</taxon>
        <taxon>Dikarya</taxon>
        <taxon>Ascomycota</taxon>
        <taxon>Pezizomycotina</taxon>
        <taxon>Eurotiomycetes</taxon>
        <taxon>Eurotiomycetidae</taxon>
        <taxon>Eurotiales</taxon>
        <taxon>Aspergillaceae</taxon>
        <taxon>Aspergillus</taxon>
        <taxon>Aspergillus subgen. Nidulantes</taxon>
    </lineage>
</organism>
<dbReference type="Proteomes" id="UP000184356">
    <property type="component" value="Unassembled WGS sequence"/>
</dbReference>